<dbReference type="GO" id="GO:0005654">
    <property type="term" value="C:nucleoplasm"/>
    <property type="evidence" value="ECO:0007669"/>
    <property type="project" value="UniProtKB-SubCell"/>
</dbReference>
<proteinExistence type="inferred from homology"/>
<comment type="subcellular location">
    <subcellularLocation>
        <location evidence="1">Cytoplasm</location>
        <location evidence="1">Perinuclear region</location>
    </subcellularLocation>
    <subcellularLocation>
        <location evidence="2">Nucleus</location>
        <location evidence="2">Nucleoplasm</location>
    </subcellularLocation>
</comment>
<evidence type="ECO:0000256" key="5">
    <source>
        <dbReference type="ARBA" id="ARBA00022490"/>
    </source>
</evidence>
<dbReference type="GO" id="GO:0070476">
    <property type="term" value="P:rRNA (guanine-N7)-methylation"/>
    <property type="evidence" value="ECO:0007669"/>
    <property type="project" value="TreeGrafter"/>
</dbReference>
<evidence type="ECO:0000313" key="8">
    <source>
        <dbReference type="EMBL" id="CAD8061775.1"/>
    </source>
</evidence>
<sequence>MRLLVHNLLMCNKCDKNNYPLKIEVNKSVIMELEFKKDAILKLIPKLDFEVLSNTVRELGFKQFPKQIPPNVEQDLAFLKDLHRVLFETHIMDGQLTCPNPSCKRNYPITNGIPNMILTEDEQ</sequence>
<dbReference type="EMBL" id="CAJJDM010000054">
    <property type="protein sequence ID" value="CAD8075269.1"/>
    <property type="molecule type" value="Genomic_DNA"/>
</dbReference>
<evidence type="ECO:0000256" key="1">
    <source>
        <dbReference type="ARBA" id="ARBA00004556"/>
    </source>
</evidence>
<dbReference type="FunFam" id="2.20.25.10:FF:000027">
    <property type="entry name" value="Multifunctional methyltransferase subunit TRM112-like protein"/>
    <property type="match status" value="1"/>
</dbReference>
<keyword evidence="6" id="KW-0539">Nucleus</keyword>
<dbReference type="GO" id="GO:0048471">
    <property type="term" value="C:perinuclear region of cytoplasm"/>
    <property type="evidence" value="ECO:0007669"/>
    <property type="project" value="UniProtKB-SubCell"/>
</dbReference>
<keyword evidence="5" id="KW-0963">Cytoplasm</keyword>
<organism evidence="9 10">
    <name type="scientific">Paramecium primaurelia</name>
    <dbReference type="NCBI Taxonomy" id="5886"/>
    <lineage>
        <taxon>Eukaryota</taxon>
        <taxon>Sar</taxon>
        <taxon>Alveolata</taxon>
        <taxon>Ciliophora</taxon>
        <taxon>Intramacronucleata</taxon>
        <taxon>Oligohymenophorea</taxon>
        <taxon>Peniculida</taxon>
        <taxon>Parameciidae</taxon>
        <taxon>Paramecium</taxon>
    </lineage>
</organism>
<comment type="caution">
    <text evidence="9">The sequence shown here is derived from an EMBL/GenBank/DDBJ whole genome shotgun (WGS) entry which is preliminary data.</text>
</comment>
<dbReference type="GO" id="GO:0046982">
    <property type="term" value="F:protein heterodimerization activity"/>
    <property type="evidence" value="ECO:0007669"/>
    <property type="project" value="InterPro"/>
</dbReference>
<evidence type="ECO:0000256" key="4">
    <source>
        <dbReference type="ARBA" id="ARBA00019989"/>
    </source>
</evidence>
<evidence type="ECO:0000313" key="9">
    <source>
        <dbReference type="EMBL" id="CAD8075269.1"/>
    </source>
</evidence>
<keyword evidence="10" id="KW-1185">Reference proteome</keyword>
<comment type="similarity">
    <text evidence="3">Belongs to the TRM112 family.</text>
</comment>
<dbReference type="InterPro" id="IPR039127">
    <property type="entry name" value="Trm112"/>
</dbReference>
<name>A0A8S1M675_PARPR</name>
<dbReference type="PANTHER" id="PTHR12773">
    <property type="entry name" value="UPF0315 PROTEIN-RELATED"/>
    <property type="match status" value="1"/>
</dbReference>
<evidence type="ECO:0000256" key="7">
    <source>
        <dbReference type="ARBA" id="ARBA00030516"/>
    </source>
</evidence>
<dbReference type="EMBL" id="CAJJDM010000031">
    <property type="protein sequence ID" value="CAD8061775.1"/>
    <property type="molecule type" value="Genomic_DNA"/>
</dbReference>
<evidence type="ECO:0000256" key="6">
    <source>
        <dbReference type="ARBA" id="ARBA00023242"/>
    </source>
</evidence>
<dbReference type="InterPro" id="IPR005651">
    <property type="entry name" value="Trm112-like"/>
</dbReference>
<dbReference type="AlphaFoldDB" id="A0A8S1M675"/>
<gene>
    <name evidence="8" type="ORF">PPRIM_AZ9-3.1.T0320138</name>
    <name evidence="9" type="ORF">PPRIM_AZ9-3.1.T0540118</name>
</gene>
<dbReference type="Proteomes" id="UP000688137">
    <property type="component" value="Unassembled WGS sequence"/>
</dbReference>
<reference evidence="9" key="1">
    <citation type="submission" date="2021-01" db="EMBL/GenBank/DDBJ databases">
        <authorList>
            <consortium name="Genoscope - CEA"/>
            <person name="William W."/>
        </authorList>
    </citation>
    <scope>NUCLEOTIDE SEQUENCE</scope>
</reference>
<dbReference type="OMA" id="NMLTSKC"/>
<dbReference type="Pfam" id="PF03966">
    <property type="entry name" value="Trm112p"/>
    <property type="match status" value="1"/>
</dbReference>
<accession>A0A8S1M675</accession>
<evidence type="ECO:0000256" key="2">
    <source>
        <dbReference type="ARBA" id="ARBA00004642"/>
    </source>
</evidence>
<dbReference type="PANTHER" id="PTHR12773:SF0">
    <property type="entry name" value="MULTIFUNCTIONAL METHYLTRANSFERASE SUBUNIT TRM112-LIKE PROTEIN"/>
    <property type="match status" value="1"/>
</dbReference>
<dbReference type="GO" id="GO:0030488">
    <property type="term" value="P:tRNA methylation"/>
    <property type="evidence" value="ECO:0007669"/>
    <property type="project" value="TreeGrafter"/>
</dbReference>
<evidence type="ECO:0000256" key="3">
    <source>
        <dbReference type="ARBA" id="ARBA00007980"/>
    </source>
</evidence>
<protein>
    <recommendedName>
        <fullName evidence="4">Multifunctional methyltransferase subunit TRM112-like protein</fullName>
    </recommendedName>
    <alternativeName>
        <fullName evidence="7">tRNA methyltransferase 112 homolog</fullName>
    </alternativeName>
</protein>
<evidence type="ECO:0000313" key="10">
    <source>
        <dbReference type="Proteomes" id="UP000688137"/>
    </source>
</evidence>